<dbReference type="SUPFAM" id="SSF53774">
    <property type="entry name" value="Glutaminase/Asparaginase"/>
    <property type="match status" value="1"/>
</dbReference>
<sequence length="432" mass="46804">MRLATAALSIAGLLSYASAEFCQQLCDFYPACRFSKHSSYTKDNGVCAGFYHKDKAFCFQPTEGRACDDTTLRPVFAPNVRHQPGKVLIIHTGGTIGMQPFENGTLHPVPGYLTRQIHSLPELQATGMPTVSVVEWENLIDSSDMSPEGWAAMAKAVEDNYDDYDGFVILHGTDTMSYTSSALSFMFSNLAKSVIITGAAIPFFEPHSDARRNIIVSVLLAGSYNIPEVSLFSGTRLLRGTRSVKIQTSAAGSFASPKFPDLATIDSCVQLSNIPRLPPTGPFRAHKRMESSLLVLRMVPGFANLDSLAISDVKGVVLLLYGSGNAPSNQPHFTDWLIKLRQRDIPVIGVSQILRGTINLDGYLGGVHLSCLGVISARDMTIEAAVAKLSYLLGKGYDWDKIAVEFGRSLRGEISQAGDAGADGLQYPKLDL</sequence>
<comment type="caution">
    <text evidence="10">The sequence shown here is derived from an EMBL/GenBank/DDBJ whole genome shotgun (WGS) entry which is preliminary data.</text>
</comment>
<feature type="binding site" evidence="5">
    <location>
        <begin position="173"/>
        <end position="174"/>
    </location>
    <ligand>
        <name>substrate</name>
    </ligand>
</feature>
<dbReference type="EMBL" id="JABANO010001334">
    <property type="protein sequence ID" value="KAF4758516.1"/>
    <property type="molecule type" value="Genomic_DNA"/>
</dbReference>
<dbReference type="PIRSF" id="PIRSF500176">
    <property type="entry name" value="L_ASNase"/>
    <property type="match status" value="1"/>
</dbReference>
<dbReference type="Gene3D" id="3.40.50.1170">
    <property type="entry name" value="L-asparaginase, N-terminal domain"/>
    <property type="match status" value="1"/>
</dbReference>
<feature type="domain" description="Asparaginase/glutaminase C-terminal" evidence="9">
    <location>
        <begin position="305"/>
        <end position="403"/>
    </location>
</feature>
<dbReference type="PROSITE" id="PS51732">
    <property type="entry name" value="ASN_GLN_ASE_3"/>
    <property type="match status" value="1"/>
</dbReference>
<proteinExistence type="inferred from homology"/>
<evidence type="ECO:0000256" key="6">
    <source>
        <dbReference type="PROSITE-ProRule" id="PRU10100"/>
    </source>
</evidence>
<dbReference type="Proteomes" id="UP000553632">
    <property type="component" value="Unassembled WGS sequence"/>
</dbReference>
<dbReference type="GO" id="GO:0009066">
    <property type="term" value="P:aspartate family amino acid metabolic process"/>
    <property type="evidence" value="ECO:0007669"/>
    <property type="project" value="UniProtKB-ARBA"/>
</dbReference>
<dbReference type="InterPro" id="IPR027475">
    <property type="entry name" value="Asparaginase/glutaminase_AS2"/>
</dbReference>
<dbReference type="InterPro" id="IPR041725">
    <property type="entry name" value="L-asparaginase_I"/>
</dbReference>
<feature type="active site" description="O-isoaspartyl threonine intermediate" evidence="4">
    <location>
        <position position="95"/>
    </location>
</feature>
<feature type="domain" description="L-asparaginase N-terminal" evidence="8">
    <location>
        <begin position="86"/>
        <end position="267"/>
    </location>
</feature>
<evidence type="ECO:0000256" key="4">
    <source>
        <dbReference type="PIRSR" id="PIRSR001220-1"/>
    </source>
</evidence>
<evidence type="ECO:0000313" key="10">
    <source>
        <dbReference type="EMBL" id="KAF4758516.1"/>
    </source>
</evidence>
<organism evidence="10 11">
    <name type="scientific">Perkinsus olseni</name>
    <name type="common">Perkinsus atlanticus</name>
    <dbReference type="NCBI Taxonomy" id="32597"/>
    <lineage>
        <taxon>Eukaryota</taxon>
        <taxon>Sar</taxon>
        <taxon>Alveolata</taxon>
        <taxon>Perkinsozoa</taxon>
        <taxon>Perkinsea</taxon>
        <taxon>Perkinsida</taxon>
        <taxon>Perkinsidae</taxon>
        <taxon>Perkinsus</taxon>
    </lineage>
</organism>
<accession>A0A7J6UNA5</accession>
<keyword evidence="7" id="KW-0732">Signal</keyword>
<dbReference type="CDD" id="cd08963">
    <property type="entry name" value="L-asparaginase_I"/>
    <property type="match status" value="1"/>
</dbReference>
<dbReference type="PANTHER" id="PTHR11707:SF28">
    <property type="entry name" value="60 KDA LYSOPHOSPHOLIPASE"/>
    <property type="match status" value="1"/>
</dbReference>
<dbReference type="InterPro" id="IPR006034">
    <property type="entry name" value="Asparaginase/glutaminase-like"/>
</dbReference>
<dbReference type="InterPro" id="IPR027473">
    <property type="entry name" value="L-asparaginase_C"/>
</dbReference>
<comment type="catalytic activity">
    <reaction evidence="3">
        <text>L-asparagine + H2O = L-aspartate + NH4(+)</text>
        <dbReference type="Rhea" id="RHEA:21016"/>
        <dbReference type="ChEBI" id="CHEBI:15377"/>
        <dbReference type="ChEBI" id="CHEBI:28938"/>
        <dbReference type="ChEBI" id="CHEBI:29991"/>
        <dbReference type="ChEBI" id="CHEBI:58048"/>
        <dbReference type="EC" id="3.5.1.1"/>
    </reaction>
</comment>
<dbReference type="SFLD" id="SFLDS00057">
    <property type="entry name" value="Glutaminase/Asparaginase"/>
    <property type="match status" value="1"/>
</dbReference>
<comment type="similarity">
    <text evidence="1">Belongs to the asparaginase 1 family.</text>
</comment>
<feature type="chain" id="PRO_5029846144" description="asparaginase" evidence="7">
    <location>
        <begin position="20"/>
        <end position="432"/>
    </location>
</feature>
<keyword evidence="11" id="KW-1185">Reference proteome</keyword>
<dbReference type="Pfam" id="PF17763">
    <property type="entry name" value="Asparaginase_C"/>
    <property type="match status" value="1"/>
</dbReference>
<evidence type="ECO:0000256" key="1">
    <source>
        <dbReference type="ARBA" id="ARBA00010518"/>
    </source>
</evidence>
<gene>
    <name evidence="10" type="ORF">FOZ63_009267</name>
</gene>
<evidence type="ECO:0000313" key="11">
    <source>
        <dbReference type="Proteomes" id="UP000553632"/>
    </source>
</evidence>
<evidence type="ECO:0000256" key="5">
    <source>
        <dbReference type="PIRSR" id="PIRSR001220-2"/>
    </source>
</evidence>
<dbReference type="InterPro" id="IPR027474">
    <property type="entry name" value="L-asparaginase_N"/>
</dbReference>
<dbReference type="InterPro" id="IPR040919">
    <property type="entry name" value="Asparaginase_C"/>
</dbReference>
<dbReference type="EC" id="3.5.1.1" evidence="2"/>
<dbReference type="Gene3D" id="3.40.50.40">
    <property type="match status" value="1"/>
</dbReference>
<dbReference type="PRINTS" id="PR00139">
    <property type="entry name" value="ASNGLNASE"/>
</dbReference>
<evidence type="ECO:0000256" key="2">
    <source>
        <dbReference type="ARBA" id="ARBA00012920"/>
    </source>
</evidence>
<dbReference type="PANTHER" id="PTHR11707">
    <property type="entry name" value="L-ASPARAGINASE"/>
    <property type="match status" value="1"/>
</dbReference>
<dbReference type="SMART" id="SM00870">
    <property type="entry name" value="Asparaginase"/>
    <property type="match status" value="1"/>
</dbReference>
<feature type="binding site" evidence="5">
    <location>
        <position position="142"/>
    </location>
    <ligand>
        <name>substrate</name>
    </ligand>
</feature>
<name>A0A7J6UNA5_PEROL</name>
<evidence type="ECO:0000259" key="8">
    <source>
        <dbReference type="Pfam" id="PF00710"/>
    </source>
</evidence>
<dbReference type="InterPro" id="IPR036152">
    <property type="entry name" value="Asp/glu_Ase-like_sf"/>
</dbReference>
<feature type="signal peptide" evidence="7">
    <location>
        <begin position="1"/>
        <end position="19"/>
    </location>
</feature>
<feature type="active site" evidence="6">
    <location>
        <position position="173"/>
    </location>
</feature>
<dbReference type="PROSITE" id="PS00917">
    <property type="entry name" value="ASN_GLN_ASE_2"/>
    <property type="match status" value="1"/>
</dbReference>
<dbReference type="AlphaFoldDB" id="A0A7J6UNA5"/>
<dbReference type="Pfam" id="PF00710">
    <property type="entry name" value="Asparaginase"/>
    <property type="match status" value="1"/>
</dbReference>
<evidence type="ECO:0000259" key="9">
    <source>
        <dbReference type="Pfam" id="PF17763"/>
    </source>
</evidence>
<reference evidence="10 11" key="1">
    <citation type="submission" date="2020-04" db="EMBL/GenBank/DDBJ databases">
        <title>Perkinsus olseni comparative genomics.</title>
        <authorList>
            <person name="Bogema D.R."/>
        </authorList>
    </citation>
    <scope>NUCLEOTIDE SEQUENCE [LARGE SCALE GENOMIC DNA]</scope>
    <source>
        <strain evidence="10 11">ATCC PRA-207</strain>
    </source>
</reference>
<evidence type="ECO:0000256" key="7">
    <source>
        <dbReference type="SAM" id="SignalP"/>
    </source>
</evidence>
<dbReference type="PIRSF" id="PIRSF001220">
    <property type="entry name" value="L-ASNase_gatD"/>
    <property type="match status" value="1"/>
</dbReference>
<dbReference type="InterPro" id="IPR037152">
    <property type="entry name" value="L-asparaginase_N_sf"/>
</dbReference>
<dbReference type="GO" id="GO:0004067">
    <property type="term" value="F:asparaginase activity"/>
    <property type="evidence" value="ECO:0007669"/>
    <property type="project" value="UniProtKB-UniRule"/>
</dbReference>
<evidence type="ECO:0000256" key="3">
    <source>
        <dbReference type="ARBA" id="ARBA00049366"/>
    </source>
</evidence>
<dbReference type="FunFam" id="3.40.50.1170:FF:000001">
    <property type="entry name" value="L-asparaginase 2"/>
    <property type="match status" value="1"/>
</dbReference>
<protein>
    <recommendedName>
        <fullName evidence="2">asparaginase</fullName>
        <ecNumber evidence="2">3.5.1.1</ecNumber>
    </recommendedName>
</protein>